<proteinExistence type="predicted"/>
<dbReference type="SMART" id="SM01040">
    <property type="entry name" value="Bro-N"/>
    <property type="match status" value="1"/>
</dbReference>
<feature type="non-terminal residue" evidence="2">
    <location>
        <position position="150"/>
    </location>
</feature>
<accession>A0A1B6LJZ4</accession>
<dbReference type="PROSITE" id="PS51750">
    <property type="entry name" value="BRO_N"/>
    <property type="match status" value="1"/>
</dbReference>
<dbReference type="PANTHER" id="PTHR36180:SF2">
    <property type="entry name" value="BRO FAMILY PROTEIN"/>
    <property type="match status" value="1"/>
</dbReference>
<dbReference type="AlphaFoldDB" id="A0A1B6LJZ4"/>
<evidence type="ECO:0000259" key="1">
    <source>
        <dbReference type="PROSITE" id="PS51750"/>
    </source>
</evidence>
<dbReference type="PANTHER" id="PTHR36180">
    <property type="entry name" value="DNA-BINDING PROTEIN-RELATED-RELATED"/>
    <property type="match status" value="1"/>
</dbReference>
<gene>
    <name evidence="2" type="ORF">g.14578</name>
</gene>
<organism evidence="2">
    <name type="scientific">Graphocephala atropunctata</name>
    <dbReference type="NCBI Taxonomy" id="36148"/>
    <lineage>
        <taxon>Eukaryota</taxon>
        <taxon>Metazoa</taxon>
        <taxon>Ecdysozoa</taxon>
        <taxon>Arthropoda</taxon>
        <taxon>Hexapoda</taxon>
        <taxon>Insecta</taxon>
        <taxon>Pterygota</taxon>
        <taxon>Neoptera</taxon>
        <taxon>Paraneoptera</taxon>
        <taxon>Hemiptera</taxon>
        <taxon>Auchenorrhyncha</taxon>
        <taxon>Membracoidea</taxon>
        <taxon>Cicadellidae</taxon>
        <taxon>Cicadellinae</taxon>
        <taxon>Cicadellini</taxon>
        <taxon>Graphocephala</taxon>
    </lineage>
</organism>
<protein>
    <recommendedName>
        <fullName evidence="1">Bro-N domain-containing protein</fullName>
    </recommendedName>
</protein>
<dbReference type="EMBL" id="GEBQ01015944">
    <property type="protein sequence ID" value="JAT24033.1"/>
    <property type="molecule type" value="Transcribed_RNA"/>
</dbReference>
<evidence type="ECO:0000313" key="2">
    <source>
        <dbReference type="EMBL" id="JAT24033.1"/>
    </source>
</evidence>
<name>A0A1B6LJZ4_9HEMI</name>
<reference evidence="2" key="1">
    <citation type="submission" date="2015-11" db="EMBL/GenBank/DDBJ databases">
        <title>De novo transcriptome assembly of four potential Pierce s Disease insect vectors from Arizona vineyards.</title>
        <authorList>
            <person name="Tassone E.E."/>
        </authorList>
    </citation>
    <scope>NUCLEOTIDE SEQUENCE</scope>
</reference>
<sequence>MERVVDLTNNKLKFDNKDIFTITDENNEIWFKAKDVTEILEYQNTRQAIRLNVDEDDKILCFDLNIRGAINSLFENLHPYTVFINESGLYSLILRSNKKEAKIFKNWVTKEVLPAIRKFGEYKLTKELKCLKDEIKHLQIKDEIKTEIIA</sequence>
<feature type="domain" description="Bro-N" evidence="1">
    <location>
        <begin position="4"/>
        <end position="120"/>
    </location>
</feature>
<dbReference type="InterPro" id="IPR003497">
    <property type="entry name" value="BRO_N_domain"/>
</dbReference>
<dbReference type="Pfam" id="PF02498">
    <property type="entry name" value="Bro-N"/>
    <property type="match status" value="1"/>
</dbReference>